<sequence>MLQQCEDTMTTIVNTDQCKTFSELQGMADSNALNENMGRLSEKSEVLEGSGVLFAPLPGFFFGSCGPMRVESPLLQSVYFDEHAFAVMLVLDGSAKYTVAGKEEFSVSLCKNMVIAGCWEDAEVRTIYPKQESYSHIGFLVSQTVLEAYFGKAASKQIRDLIRKKGNAANIVAGPALSDTVLHVQKAIVDIQNGSVADLLALRGGALNCFVKLVDAISHLGTNLASYPPNQTDVERIAALKEYIDTNFLEVDTVRDVHSRFGMSLSKANNLFKSQYGVTIAQYIHGCKMAYAYSRLVARECNVTECAMEVGYSNISHFITSFKRTYNLTPKAVTRLHVPLTQGMENCARV</sequence>
<dbReference type="Pfam" id="PF12833">
    <property type="entry name" value="HTH_18"/>
    <property type="match status" value="1"/>
</dbReference>
<comment type="caution">
    <text evidence="4">The sequence shown here is derived from an EMBL/GenBank/DDBJ whole genome shotgun (WGS) entry which is preliminary data.</text>
</comment>
<keyword evidence="5" id="KW-1185">Reference proteome</keyword>
<reference evidence="4 5" key="1">
    <citation type="submission" date="2019-11" db="EMBL/GenBank/DDBJ databases">
        <title>Pseudodesulfovibrio alkaliphilus, sp. nov., an alkaliphilic sulfate-reducing bacteria from mud volcano of Taman peninsula, Russia.</title>
        <authorList>
            <person name="Frolova A."/>
            <person name="Merkel A.Y."/>
            <person name="Slobodkin A.I."/>
        </authorList>
    </citation>
    <scope>NUCLEOTIDE SEQUENCE [LARGE SCALE GENOMIC DNA]</scope>
    <source>
        <strain evidence="4 5">F-1</strain>
    </source>
</reference>
<dbReference type="InterPro" id="IPR053142">
    <property type="entry name" value="PchR_regulatory_protein"/>
</dbReference>
<dbReference type="EMBL" id="WODC01000009">
    <property type="protein sequence ID" value="MUM78485.1"/>
    <property type="molecule type" value="Genomic_DNA"/>
</dbReference>
<evidence type="ECO:0000256" key="1">
    <source>
        <dbReference type="ARBA" id="ARBA00023015"/>
    </source>
</evidence>
<name>A0A7K1KQV7_9BACT</name>
<organism evidence="4 5">
    <name type="scientific">Pseudodesulfovibrio alkaliphilus</name>
    <dbReference type="NCBI Taxonomy" id="2661613"/>
    <lineage>
        <taxon>Bacteria</taxon>
        <taxon>Pseudomonadati</taxon>
        <taxon>Thermodesulfobacteriota</taxon>
        <taxon>Desulfovibrionia</taxon>
        <taxon>Desulfovibrionales</taxon>
        <taxon>Desulfovibrionaceae</taxon>
    </lineage>
</organism>
<dbReference type="SUPFAM" id="SSF46689">
    <property type="entry name" value="Homeodomain-like"/>
    <property type="match status" value="1"/>
</dbReference>
<evidence type="ECO:0000313" key="4">
    <source>
        <dbReference type="EMBL" id="MUM78485.1"/>
    </source>
</evidence>
<gene>
    <name evidence="4" type="ORF">GKC30_12650</name>
</gene>
<feature type="domain" description="HTH araC/xylS-type" evidence="3">
    <location>
        <begin position="238"/>
        <end position="336"/>
    </location>
</feature>
<dbReference type="PANTHER" id="PTHR47893:SF1">
    <property type="entry name" value="REGULATORY PROTEIN PCHR"/>
    <property type="match status" value="1"/>
</dbReference>
<keyword evidence="2" id="KW-0804">Transcription</keyword>
<dbReference type="Gene3D" id="1.10.10.60">
    <property type="entry name" value="Homeodomain-like"/>
    <property type="match status" value="1"/>
</dbReference>
<evidence type="ECO:0000313" key="5">
    <source>
        <dbReference type="Proteomes" id="UP000461162"/>
    </source>
</evidence>
<dbReference type="Proteomes" id="UP000461162">
    <property type="component" value="Unassembled WGS sequence"/>
</dbReference>
<dbReference type="PROSITE" id="PS01124">
    <property type="entry name" value="HTH_ARAC_FAMILY_2"/>
    <property type="match status" value="1"/>
</dbReference>
<evidence type="ECO:0000256" key="2">
    <source>
        <dbReference type="ARBA" id="ARBA00023163"/>
    </source>
</evidence>
<dbReference type="SMART" id="SM00342">
    <property type="entry name" value="HTH_ARAC"/>
    <property type="match status" value="1"/>
</dbReference>
<dbReference type="InterPro" id="IPR018060">
    <property type="entry name" value="HTH_AraC"/>
</dbReference>
<dbReference type="AlphaFoldDB" id="A0A7K1KQV7"/>
<evidence type="ECO:0000259" key="3">
    <source>
        <dbReference type="PROSITE" id="PS01124"/>
    </source>
</evidence>
<dbReference type="InterPro" id="IPR009057">
    <property type="entry name" value="Homeodomain-like_sf"/>
</dbReference>
<protein>
    <submittedName>
        <fullName evidence="4">Helix-turn-helix domain-containing protein</fullName>
    </submittedName>
</protein>
<proteinExistence type="predicted"/>
<dbReference type="GO" id="GO:0043565">
    <property type="term" value="F:sequence-specific DNA binding"/>
    <property type="evidence" value="ECO:0007669"/>
    <property type="project" value="InterPro"/>
</dbReference>
<dbReference type="GO" id="GO:0003700">
    <property type="term" value="F:DNA-binding transcription factor activity"/>
    <property type="evidence" value="ECO:0007669"/>
    <property type="project" value="InterPro"/>
</dbReference>
<dbReference type="PANTHER" id="PTHR47893">
    <property type="entry name" value="REGULATORY PROTEIN PCHR"/>
    <property type="match status" value="1"/>
</dbReference>
<keyword evidence="1" id="KW-0805">Transcription regulation</keyword>
<accession>A0A7K1KQV7</accession>